<proteinExistence type="predicted"/>
<sequence length="60" mass="6615">MKNTLLNLGKSLSRTEQKQINGGGPCDGYNGPTIVTCSQYEQVPPQYQICVRVSVDCFPH</sequence>
<gene>
    <name evidence="1" type="ORF">ATO12_19655</name>
</gene>
<reference evidence="1 2" key="1">
    <citation type="submission" date="2014-04" db="EMBL/GenBank/DDBJ databases">
        <title>Aquimarina sp. 22II-S11-z7 Genome Sequencing.</title>
        <authorList>
            <person name="Lai Q."/>
        </authorList>
    </citation>
    <scope>NUCLEOTIDE SEQUENCE [LARGE SCALE GENOMIC DNA]</scope>
    <source>
        <strain evidence="1 2">22II-S11-z7</strain>
    </source>
</reference>
<accession>A0A023BT87</accession>
<keyword evidence="2" id="KW-1185">Reference proteome</keyword>
<dbReference type="eggNOG" id="ENOG502ZMVS">
    <property type="taxonomic scope" value="Bacteria"/>
</dbReference>
<protein>
    <recommendedName>
        <fullName evidence="3">Bacteriocin</fullName>
    </recommendedName>
</protein>
<comment type="caution">
    <text evidence="1">The sequence shown here is derived from an EMBL/GenBank/DDBJ whole genome shotgun (WGS) entry which is preliminary data.</text>
</comment>
<dbReference type="Proteomes" id="UP000023541">
    <property type="component" value="Unassembled WGS sequence"/>
</dbReference>
<name>A0A023BT87_9FLAO</name>
<organism evidence="1 2">
    <name type="scientific">Aquimarina atlantica</name>
    <dbReference type="NCBI Taxonomy" id="1317122"/>
    <lineage>
        <taxon>Bacteria</taxon>
        <taxon>Pseudomonadati</taxon>
        <taxon>Bacteroidota</taxon>
        <taxon>Flavobacteriia</taxon>
        <taxon>Flavobacteriales</taxon>
        <taxon>Flavobacteriaceae</taxon>
        <taxon>Aquimarina</taxon>
    </lineage>
</organism>
<evidence type="ECO:0000313" key="2">
    <source>
        <dbReference type="Proteomes" id="UP000023541"/>
    </source>
</evidence>
<evidence type="ECO:0008006" key="3">
    <source>
        <dbReference type="Google" id="ProtNLM"/>
    </source>
</evidence>
<dbReference type="EMBL" id="AQRA01000006">
    <property type="protein sequence ID" value="EZH73222.1"/>
    <property type="molecule type" value="Genomic_DNA"/>
</dbReference>
<dbReference type="AlphaFoldDB" id="A0A023BT87"/>
<evidence type="ECO:0000313" key="1">
    <source>
        <dbReference type="EMBL" id="EZH73222.1"/>
    </source>
</evidence>